<name>A0A4D6KV38_VIGUN</name>
<proteinExistence type="predicted"/>
<sequence length="86" mass="9848">MSFPFSTGQCYLNYFRPRLMPSDALGEILQNCRPGLLCKLETANQMQNFCCNDTLAASFRILQQRGFGTENHTAINPSRRERKTVE</sequence>
<reference evidence="1 2" key="1">
    <citation type="submission" date="2019-04" db="EMBL/GenBank/DDBJ databases">
        <title>An improved genome assembly and genetic linkage map for asparagus bean, Vigna unguiculata ssp. sesquipedialis.</title>
        <authorList>
            <person name="Xia Q."/>
            <person name="Zhang R."/>
            <person name="Dong Y."/>
        </authorList>
    </citation>
    <scope>NUCLEOTIDE SEQUENCE [LARGE SCALE GENOMIC DNA]</scope>
    <source>
        <tissue evidence="1">Leaf</tissue>
    </source>
</reference>
<protein>
    <submittedName>
        <fullName evidence="1">Uncharacterized protein</fullName>
    </submittedName>
</protein>
<dbReference type="EMBL" id="CP039346">
    <property type="protein sequence ID" value="QCD81282.1"/>
    <property type="molecule type" value="Genomic_DNA"/>
</dbReference>
<keyword evidence="2" id="KW-1185">Reference proteome</keyword>
<gene>
    <name evidence="1" type="ORF">DEO72_LG2g1607</name>
</gene>
<evidence type="ECO:0000313" key="2">
    <source>
        <dbReference type="Proteomes" id="UP000501690"/>
    </source>
</evidence>
<accession>A0A4D6KV38</accession>
<organism evidence="1 2">
    <name type="scientific">Vigna unguiculata</name>
    <name type="common">Cowpea</name>
    <dbReference type="NCBI Taxonomy" id="3917"/>
    <lineage>
        <taxon>Eukaryota</taxon>
        <taxon>Viridiplantae</taxon>
        <taxon>Streptophyta</taxon>
        <taxon>Embryophyta</taxon>
        <taxon>Tracheophyta</taxon>
        <taxon>Spermatophyta</taxon>
        <taxon>Magnoliopsida</taxon>
        <taxon>eudicotyledons</taxon>
        <taxon>Gunneridae</taxon>
        <taxon>Pentapetalae</taxon>
        <taxon>rosids</taxon>
        <taxon>fabids</taxon>
        <taxon>Fabales</taxon>
        <taxon>Fabaceae</taxon>
        <taxon>Papilionoideae</taxon>
        <taxon>50 kb inversion clade</taxon>
        <taxon>NPAAA clade</taxon>
        <taxon>indigoferoid/millettioid clade</taxon>
        <taxon>Phaseoleae</taxon>
        <taxon>Vigna</taxon>
    </lineage>
</organism>
<dbReference type="Proteomes" id="UP000501690">
    <property type="component" value="Linkage Group LG2"/>
</dbReference>
<evidence type="ECO:0000313" key="1">
    <source>
        <dbReference type="EMBL" id="QCD81282.1"/>
    </source>
</evidence>
<dbReference type="AlphaFoldDB" id="A0A4D6KV38"/>